<proteinExistence type="predicted"/>
<sequence length="62" mass="7052">MCGDCTPSTVLVFAQPFLIAQTQNKHQIVALSQFFHMMPSTQFVRPSELRLDGHKDNLIFES</sequence>
<dbReference type="EMBL" id="HACA01016307">
    <property type="protein sequence ID" value="CDW33668.1"/>
    <property type="molecule type" value="Transcribed_RNA"/>
</dbReference>
<organism evidence="1">
    <name type="scientific">Lepeophtheirus salmonis</name>
    <name type="common">Salmon louse</name>
    <name type="synonym">Caligus salmonis</name>
    <dbReference type="NCBI Taxonomy" id="72036"/>
    <lineage>
        <taxon>Eukaryota</taxon>
        <taxon>Metazoa</taxon>
        <taxon>Ecdysozoa</taxon>
        <taxon>Arthropoda</taxon>
        <taxon>Crustacea</taxon>
        <taxon>Multicrustacea</taxon>
        <taxon>Hexanauplia</taxon>
        <taxon>Copepoda</taxon>
        <taxon>Siphonostomatoida</taxon>
        <taxon>Caligidae</taxon>
        <taxon>Lepeophtheirus</taxon>
    </lineage>
</organism>
<name>A0A0K2U604_LEPSM</name>
<protein>
    <submittedName>
        <fullName evidence="1">Uncharacterized protein</fullName>
    </submittedName>
</protein>
<accession>A0A0K2U604</accession>
<evidence type="ECO:0000313" key="1">
    <source>
        <dbReference type="EMBL" id="CDW33668.1"/>
    </source>
</evidence>
<reference evidence="1" key="1">
    <citation type="submission" date="2014-05" db="EMBL/GenBank/DDBJ databases">
        <authorList>
            <person name="Chronopoulou M."/>
        </authorList>
    </citation>
    <scope>NUCLEOTIDE SEQUENCE</scope>
    <source>
        <tissue evidence="1">Whole organism</tissue>
    </source>
</reference>
<dbReference type="AlphaFoldDB" id="A0A0K2U604"/>